<dbReference type="Gene3D" id="2.60.120.330">
    <property type="entry name" value="B-lactam Antibiotic, Isopenicillin N Synthase, Chain"/>
    <property type="match status" value="1"/>
</dbReference>
<reference evidence="1 2" key="1">
    <citation type="submission" date="2016-10" db="EMBL/GenBank/DDBJ databases">
        <authorList>
            <person name="de Groot N.N."/>
        </authorList>
    </citation>
    <scope>NUCLEOTIDE SEQUENCE [LARGE SCALE GENOMIC DNA]</scope>
    <source>
        <strain evidence="1 2">PYCC 4715</strain>
    </source>
</reference>
<proteinExistence type="predicted"/>
<accession>A0A1L0CWD6</accession>
<dbReference type="SUPFAM" id="SSF51197">
    <property type="entry name" value="Clavaminate synthase-like"/>
    <property type="match status" value="1"/>
</dbReference>
<dbReference type="PANTHER" id="PTHR48420:SF1">
    <property type="entry name" value="NON-HAEM DIOXYGENASE N-TERMINAL DOMAIN-CONTAINING PROTEIN"/>
    <property type="match status" value="1"/>
</dbReference>
<dbReference type="InterPro" id="IPR027443">
    <property type="entry name" value="IPNS-like_sf"/>
</dbReference>
<dbReference type="Proteomes" id="UP000182259">
    <property type="component" value="Chromosome I"/>
</dbReference>
<dbReference type="EMBL" id="LT635764">
    <property type="protein sequence ID" value="SGZ48388.1"/>
    <property type="molecule type" value="Genomic_DNA"/>
</dbReference>
<organism evidence="1 2">
    <name type="scientific">Sungouiella intermedia</name>
    <dbReference type="NCBI Taxonomy" id="45354"/>
    <lineage>
        <taxon>Eukaryota</taxon>
        <taxon>Fungi</taxon>
        <taxon>Dikarya</taxon>
        <taxon>Ascomycota</taxon>
        <taxon>Saccharomycotina</taxon>
        <taxon>Pichiomycetes</taxon>
        <taxon>Metschnikowiaceae</taxon>
        <taxon>Sungouiella</taxon>
    </lineage>
</organism>
<evidence type="ECO:0000313" key="2">
    <source>
        <dbReference type="Proteomes" id="UP000182259"/>
    </source>
</evidence>
<name>A0A1L0CWD6_9ASCO</name>
<protein>
    <submittedName>
        <fullName evidence="1">CIC11C00000006068</fullName>
    </submittedName>
</protein>
<sequence>MTTKAVEVSLIELSNGLQLELLETAFGPESLGIIIIKDLPQEYHVLRLKVLKSMSLLANLPELELKKLESPESLWLTGWSCGKEFLKSTGGPDTNKGSFYVNCAFHKDAALEGPELVLVDKFENFKTYTTPNIWPPQDAEGLECFQENVKKLVNMIINVAEKVAENCDRYIEGSHSDYPKGFLKRVVRDSTCSKARLLHYFPMSEGGNSDDWCGEHLDHSCITGLTSALFLDESRGLTHALDKSPDPNAGLYIRNRNNQVHKVNIPTDCLAFQTGSALQEISRNNFRAVPHYVQGTSIPNIARNTLAVFCQPDLDEPVNDEENFAQFAERIVKSNH</sequence>
<evidence type="ECO:0000313" key="1">
    <source>
        <dbReference type="EMBL" id="SGZ48388.1"/>
    </source>
</evidence>
<dbReference type="AlphaFoldDB" id="A0A1L0CWD6"/>
<dbReference type="PANTHER" id="PTHR48420">
    <property type="entry name" value="NON-HAEM DIOXYGENASE N-TERMINAL DOMAIN-CONTAINING PROTEIN"/>
    <property type="match status" value="1"/>
</dbReference>
<gene>
    <name evidence="1" type="ORF">SAMEA4029009_CIC11G00000006068</name>
</gene>